<feature type="region of interest" description="Disordered" evidence="1">
    <location>
        <begin position="1"/>
        <end position="26"/>
    </location>
</feature>
<evidence type="ECO:0000313" key="2">
    <source>
        <dbReference type="EMBL" id="KAF2181549.1"/>
    </source>
</evidence>
<dbReference type="AlphaFoldDB" id="A0A6A6DTK7"/>
<proteinExistence type="predicted"/>
<reference evidence="2" key="1">
    <citation type="journal article" date="2020" name="Stud. Mycol.">
        <title>101 Dothideomycetes genomes: a test case for predicting lifestyles and emergence of pathogens.</title>
        <authorList>
            <person name="Haridas S."/>
            <person name="Albert R."/>
            <person name="Binder M."/>
            <person name="Bloem J."/>
            <person name="Labutti K."/>
            <person name="Salamov A."/>
            <person name="Andreopoulos B."/>
            <person name="Baker S."/>
            <person name="Barry K."/>
            <person name="Bills G."/>
            <person name="Bluhm B."/>
            <person name="Cannon C."/>
            <person name="Castanera R."/>
            <person name="Culley D."/>
            <person name="Daum C."/>
            <person name="Ezra D."/>
            <person name="Gonzalez J."/>
            <person name="Henrissat B."/>
            <person name="Kuo A."/>
            <person name="Liang C."/>
            <person name="Lipzen A."/>
            <person name="Lutzoni F."/>
            <person name="Magnuson J."/>
            <person name="Mondo S."/>
            <person name="Nolan M."/>
            <person name="Ohm R."/>
            <person name="Pangilinan J."/>
            <person name="Park H.-J."/>
            <person name="Ramirez L."/>
            <person name="Alfaro M."/>
            <person name="Sun H."/>
            <person name="Tritt A."/>
            <person name="Yoshinaga Y."/>
            <person name="Zwiers L.-H."/>
            <person name="Turgeon B."/>
            <person name="Goodwin S."/>
            <person name="Spatafora J."/>
            <person name="Crous P."/>
            <person name="Grigoriev I."/>
        </authorList>
    </citation>
    <scope>NUCLEOTIDE SEQUENCE</scope>
    <source>
        <strain evidence="2">CBS 207.26</strain>
    </source>
</reference>
<sequence>MYSKTLEGMSQNKHVEKKAKVETEQRGTEEDLAIVSALCCPTESIPWASSILLSYGSHAVFACYPFRPGHEYYPESCK</sequence>
<dbReference type="EMBL" id="ML994652">
    <property type="protein sequence ID" value="KAF2181549.1"/>
    <property type="molecule type" value="Genomic_DNA"/>
</dbReference>
<dbReference type="Proteomes" id="UP000800200">
    <property type="component" value="Unassembled WGS sequence"/>
</dbReference>
<dbReference type="EMBL" id="ML994613">
    <property type="protein sequence ID" value="KAF2193689.1"/>
    <property type="molecule type" value="Genomic_DNA"/>
</dbReference>
<evidence type="ECO:0000313" key="4">
    <source>
        <dbReference type="Proteomes" id="UP000800200"/>
    </source>
</evidence>
<name>A0A6A6DTK7_9PEZI</name>
<organism evidence="2 4">
    <name type="scientific">Zopfia rhizophila CBS 207.26</name>
    <dbReference type="NCBI Taxonomy" id="1314779"/>
    <lineage>
        <taxon>Eukaryota</taxon>
        <taxon>Fungi</taxon>
        <taxon>Dikarya</taxon>
        <taxon>Ascomycota</taxon>
        <taxon>Pezizomycotina</taxon>
        <taxon>Dothideomycetes</taxon>
        <taxon>Dothideomycetes incertae sedis</taxon>
        <taxon>Zopfiaceae</taxon>
        <taxon>Zopfia</taxon>
    </lineage>
</organism>
<evidence type="ECO:0000313" key="3">
    <source>
        <dbReference type="EMBL" id="KAF2193689.1"/>
    </source>
</evidence>
<gene>
    <name evidence="3" type="ORF">K469DRAFT_712472</name>
    <name evidence="2" type="ORF">K469DRAFT_713613</name>
</gene>
<keyword evidence="4" id="KW-1185">Reference proteome</keyword>
<evidence type="ECO:0000256" key="1">
    <source>
        <dbReference type="SAM" id="MobiDB-lite"/>
    </source>
</evidence>
<protein>
    <submittedName>
        <fullName evidence="2">Uncharacterized protein</fullName>
    </submittedName>
</protein>
<accession>A0A6A6DTK7</accession>